<dbReference type="Proteomes" id="UP000229681">
    <property type="component" value="Unassembled WGS sequence"/>
</dbReference>
<accession>A0A2M8PA23</accession>
<organism evidence="2 3">
    <name type="scientific">Candidatus Thermofonsia Clade 1 bacterium</name>
    <dbReference type="NCBI Taxonomy" id="2364210"/>
    <lineage>
        <taxon>Bacteria</taxon>
        <taxon>Bacillati</taxon>
        <taxon>Chloroflexota</taxon>
        <taxon>Candidatus Thermofontia</taxon>
        <taxon>Candidatus Thermofonsia Clade 1</taxon>
    </lineage>
</organism>
<comment type="caution">
    <text evidence="2">The sequence shown here is derived from an EMBL/GenBank/DDBJ whole genome shotgun (WGS) entry which is preliminary data.</text>
</comment>
<dbReference type="SUPFAM" id="SSF49879">
    <property type="entry name" value="SMAD/FHA domain"/>
    <property type="match status" value="1"/>
</dbReference>
<sequence>MQVCPNCKHLNRIGTVFCEECGASLIGEAPLGTRTISSDAPTEVRETLAVIKNAETFPADIMLRIEIPDAEPILLKQKRETIFGRRDPATGAMPDVDMTPFAGYRMGVSRRHAAIRRNENNQLELWDLGSSNGTYLNGVRLAAHRPNRLRDGDEIRLGQMVLRVRFTQAAHSLPTDSSNDDTRSRT</sequence>
<protein>
    <recommendedName>
        <fullName evidence="1">FHA domain-containing protein</fullName>
    </recommendedName>
</protein>
<evidence type="ECO:0000313" key="3">
    <source>
        <dbReference type="Proteomes" id="UP000229681"/>
    </source>
</evidence>
<dbReference type="Pfam" id="PF00498">
    <property type="entry name" value="FHA"/>
    <property type="match status" value="1"/>
</dbReference>
<reference evidence="2 3" key="1">
    <citation type="submission" date="2017-11" db="EMBL/GenBank/DDBJ databases">
        <title>Evolution of Phototrophy in the Chloroflexi Phylum Driven by Horizontal Gene Transfer.</title>
        <authorList>
            <person name="Ward L.M."/>
            <person name="Hemp J."/>
            <person name="Shih P.M."/>
            <person name="Mcglynn S.E."/>
            <person name="Fischer W."/>
        </authorList>
    </citation>
    <scope>NUCLEOTIDE SEQUENCE [LARGE SCALE GENOMIC DNA]</scope>
    <source>
        <strain evidence="2">JP3_13</strain>
    </source>
</reference>
<dbReference type="CDD" id="cd00060">
    <property type="entry name" value="FHA"/>
    <property type="match status" value="1"/>
</dbReference>
<dbReference type="EMBL" id="PGTM01000412">
    <property type="protein sequence ID" value="PJF34403.1"/>
    <property type="molecule type" value="Genomic_DNA"/>
</dbReference>
<evidence type="ECO:0000313" key="2">
    <source>
        <dbReference type="EMBL" id="PJF34403.1"/>
    </source>
</evidence>
<dbReference type="Gene3D" id="2.60.200.20">
    <property type="match status" value="1"/>
</dbReference>
<dbReference type="PROSITE" id="PS50006">
    <property type="entry name" value="FHA_DOMAIN"/>
    <property type="match status" value="1"/>
</dbReference>
<feature type="domain" description="FHA" evidence="1">
    <location>
        <begin position="81"/>
        <end position="141"/>
    </location>
</feature>
<gene>
    <name evidence="2" type="ORF">CUN49_15840</name>
</gene>
<evidence type="ECO:0000259" key="1">
    <source>
        <dbReference type="PROSITE" id="PS50006"/>
    </source>
</evidence>
<dbReference type="InterPro" id="IPR000253">
    <property type="entry name" value="FHA_dom"/>
</dbReference>
<dbReference type="AlphaFoldDB" id="A0A2M8PA23"/>
<dbReference type="InterPro" id="IPR050923">
    <property type="entry name" value="Cell_Proc_Reg/RNA_Proc"/>
</dbReference>
<name>A0A2M8PA23_9CHLR</name>
<dbReference type="SMART" id="SM00240">
    <property type="entry name" value="FHA"/>
    <property type="match status" value="1"/>
</dbReference>
<proteinExistence type="predicted"/>
<dbReference type="PANTHER" id="PTHR23308">
    <property type="entry name" value="NUCLEAR INHIBITOR OF PROTEIN PHOSPHATASE-1"/>
    <property type="match status" value="1"/>
</dbReference>
<dbReference type="InterPro" id="IPR008984">
    <property type="entry name" value="SMAD_FHA_dom_sf"/>
</dbReference>